<dbReference type="Gene3D" id="1.10.1160.10">
    <property type="entry name" value="Glutamyl-trna Synthetase, Domain 2"/>
    <property type="match status" value="1"/>
</dbReference>
<gene>
    <name evidence="7" type="ORF">Q604_UNBC00864G0001</name>
</gene>
<dbReference type="EMBL" id="AZMM01000864">
    <property type="protein sequence ID" value="ETJ45133.1"/>
    <property type="molecule type" value="Genomic_DNA"/>
</dbReference>
<dbReference type="GO" id="GO:0005524">
    <property type="term" value="F:ATP binding"/>
    <property type="evidence" value="ECO:0007669"/>
    <property type="project" value="UniProtKB-KW"/>
</dbReference>
<dbReference type="AlphaFoldDB" id="W1YRC7"/>
<keyword evidence="1 7" id="KW-0436">Ligase</keyword>
<dbReference type="GO" id="GO:0006425">
    <property type="term" value="P:glutaminyl-tRNA aminoacylation"/>
    <property type="evidence" value="ECO:0007669"/>
    <property type="project" value="TreeGrafter"/>
</dbReference>
<evidence type="ECO:0000259" key="6">
    <source>
        <dbReference type="Pfam" id="PF00749"/>
    </source>
</evidence>
<proteinExistence type="predicted"/>
<evidence type="ECO:0000313" key="7">
    <source>
        <dbReference type="EMBL" id="ETJ45133.1"/>
    </source>
</evidence>
<evidence type="ECO:0000256" key="5">
    <source>
        <dbReference type="ARBA" id="ARBA00023146"/>
    </source>
</evidence>
<evidence type="ECO:0000256" key="4">
    <source>
        <dbReference type="ARBA" id="ARBA00022917"/>
    </source>
</evidence>
<dbReference type="PANTHER" id="PTHR43097">
    <property type="entry name" value="GLUTAMINE-TRNA LIGASE"/>
    <property type="match status" value="1"/>
</dbReference>
<keyword evidence="3" id="KW-0067">ATP-binding</keyword>
<accession>W1YRC7</accession>
<name>W1YRC7_9ZZZZ</name>
<dbReference type="Pfam" id="PF00749">
    <property type="entry name" value="tRNA-synt_1c"/>
    <property type="match status" value="1"/>
</dbReference>
<comment type="caution">
    <text evidence="7">The sequence shown here is derived from an EMBL/GenBank/DDBJ whole genome shotgun (WGS) entry which is preliminary data.</text>
</comment>
<dbReference type="InterPro" id="IPR020061">
    <property type="entry name" value="Glu_tRNA_lig_a-bdl"/>
</dbReference>
<keyword evidence="5" id="KW-0030">Aminoacyl-tRNA synthetase</keyword>
<feature type="non-terminal residue" evidence="7">
    <location>
        <position position="103"/>
    </location>
</feature>
<dbReference type="InterPro" id="IPR020058">
    <property type="entry name" value="Glu/Gln-tRNA-synth_Ib_cat-dom"/>
</dbReference>
<protein>
    <submittedName>
        <fullName evidence="7">Glutamine-tRNA ligase</fullName>
    </submittedName>
</protein>
<dbReference type="FunFam" id="1.10.1160.10:FF:000001">
    <property type="entry name" value="Glutamine--tRNA ligase"/>
    <property type="match status" value="1"/>
</dbReference>
<dbReference type="GO" id="GO:0005829">
    <property type="term" value="C:cytosol"/>
    <property type="evidence" value="ECO:0007669"/>
    <property type="project" value="TreeGrafter"/>
</dbReference>
<evidence type="ECO:0000256" key="3">
    <source>
        <dbReference type="ARBA" id="ARBA00022840"/>
    </source>
</evidence>
<organism evidence="7">
    <name type="scientific">human gut metagenome</name>
    <dbReference type="NCBI Taxonomy" id="408170"/>
    <lineage>
        <taxon>unclassified sequences</taxon>
        <taxon>metagenomes</taxon>
        <taxon>organismal metagenomes</taxon>
    </lineage>
</organism>
<reference evidence="7" key="1">
    <citation type="submission" date="2013-12" db="EMBL/GenBank/DDBJ databases">
        <title>A Varibaculum cambriense genome reconstructed from a premature infant gut community with otherwise low bacterial novelty that shifts toward anaerobic metabolism during the third week of life.</title>
        <authorList>
            <person name="Brown C.T."/>
            <person name="Sharon I."/>
            <person name="Thomas B.C."/>
            <person name="Castelle C.J."/>
            <person name="Morowitz M.J."/>
            <person name="Banfield J.F."/>
        </authorList>
    </citation>
    <scope>NUCLEOTIDE SEQUENCE</scope>
</reference>
<feature type="non-terminal residue" evidence="7">
    <location>
        <position position="1"/>
    </location>
</feature>
<dbReference type="SUPFAM" id="SSF52374">
    <property type="entry name" value="Nucleotidylyl transferase"/>
    <property type="match status" value="1"/>
</dbReference>
<dbReference type="GO" id="GO:0004819">
    <property type="term" value="F:glutamine-tRNA ligase activity"/>
    <property type="evidence" value="ECO:0007669"/>
    <property type="project" value="TreeGrafter"/>
</dbReference>
<dbReference type="PANTHER" id="PTHR43097:SF5">
    <property type="entry name" value="GLUTAMATE--TRNA LIGASE"/>
    <property type="match status" value="1"/>
</dbReference>
<keyword evidence="2" id="KW-0547">Nucleotide-binding</keyword>
<dbReference type="InterPro" id="IPR050132">
    <property type="entry name" value="Gln/Glu-tRNA_Ligase"/>
</dbReference>
<evidence type="ECO:0000256" key="2">
    <source>
        <dbReference type="ARBA" id="ARBA00022741"/>
    </source>
</evidence>
<keyword evidence="4" id="KW-0648">Protein biosynthesis</keyword>
<evidence type="ECO:0000256" key="1">
    <source>
        <dbReference type="ARBA" id="ARBA00022598"/>
    </source>
</evidence>
<feature type="domain" description="Glutamyl/glutaminyl-tRNA synthetase class Ib catalytic" evidence="6">
    <location>
        <begin position="1"/>
        <end position="76"/>
    </location>
</feature>
<sequence>LNVTKMVMSKRKLRALVEAGLVAGWDDPRMPTISGLRRRGYTPEAIRDFCDRIGVAKADSVVDIALLEFCIREDLKLKATRPMVVIDPVKVVITNYPEGQTEL</sequence>